<evidence type="ECO:0000313" key="2">
    <source>
        <dbReference type="Proteomes" id="UP000829447"/>
    </source>
</evidence>
<name>A0ACC5X8H3_PANGG</name>
<accession>A0ACC5X8H3</accession>
<evidence type="ECO:0000313" key="1">
    <source>
        <dbReference type="EMBL" id="MCI4387554.1"/>
    </source>
</evidence>
<gene>
    <name evidence="1" type="ORF">PGIGA_G00075460</name>
</gene>
<reference evidence="1 2" key="1">
    <citation type="journal article" date="2022" name="bioRxiv">
        <title>An ancient truncated duplication of the anti-Mullerian hormone receptor type 2 gene is a potential conserved master sex determinant in the Pangasiidae catfish family.</title>
        <authorList>
            <person name="Wen M."/>
            <person name="Pan Q."/>
            <person name="Jouanno E."/>
            <person name="Montfort J."/>
            <person name="Zahm M."/>
            <person name="Cabau C."/>
            <person name="Klopp C."/>
            <person name="Iampietro C."/>
            <person name="Roques C."/>
            <person name="Bouchez O."/>
            <person name="Castinel A."/>
            <person name="Donnadieu C."/>
            <person name="Parrinello H."/>
            <person name="Poncet C."/>
            <person name="Belmonte E."/>
            <person name="Gautier V."/>
            <person name="Avarre J.-C."/>
            <person name="Dugue R."/>
            <person name="Gustiano R."/>
            <person name="Ha T.T.T."/>
            <person name="Campet M."/>
            <person name="Sriphairoj K."/>
            <person name="Ribolli J."/>
            <person name="de Almeida F.L."/>
            <person name="Desvignes T."/>
            <person name="Postlethwait J.H."/>
            <person name="Bucao C.F."/>
            <person name="Robinson-Rechavi M."/>
            <person name="Bobe J."/>
            <person name="Herpin A."/>
            <person name="Guiguen Y."/>
        </authorList>
    </citation>
    <scope>NUCLEOTIDE SEQUENCE [LARGE SCALE GENOMIC DNA]</scope>
    <source>
        <strain evidence="1">YG-Dec2019</strain>
    </source>
</reference>
<dbReference type="EMBL" id="CM040469">
    <property type="protein sequence ID" value="MCI4387554.1"/>
    <property type="molecule type" value="Genomic_DNA"/>
</dbReference>
<dbReference type="Proteomes" id="UP000829447">
    <property type="component" value="Linkage Group LG16"/>
</dbReference>
<keyword evidence="2" id="KW-1185">Reference proteome</keyword>
<organism evidence="1 2">
    <name type="scientific">Pangasianodon gigas</name>
    <name type="common">Mekong giant catfish</name>
    <name type="synonym">Pangasius gigas</name>
    <dbReference type="NCBI Taxonomy" id="30993"/>
    <lineage>
        <taxon>Eukaryota</taxon>
        <taxon>Metazoa</taxon>
        <taxon>Chordata</taxon>
        <taxon>Craniata</taxon>
        <taxon>Vertebrata</taxon>
        <taxon>Euteleostomi</taxon>
        <taxon>Actinopterygii</taxon>
        <taxon>Neopterygii</taxon>
        <taxon>Teleostei</taxon>
        <taxon>Ostariophysi</taxon>
        <taxon>Siluriformes</taxon>
        <taxon>Pangasiidae</taxon>
        <taxon>Pangasianodon</taxon>
    </lineage>
</organism>
<protein>
    <submittedName>
        <fullName evidence="1">Uncharacterized protein</fullName>
    </submittedName>
</protein>
<proteinExistence type="predicted"/>
<sequence>MSGDKIQRLRLANPRVMSPPTSGTSVSVSAALASQHSEVQWEAGAGLHHIQISTGLLAWGSCSEEHQHPRGTMF</sequence>
<comment type="caution">
    <text evidence="1">The sequence shown here is derived from an EMBL/GenBank/DDBJ whole genome shotgun (WGS) entry which is preliminary data.</text>
</comment>